<dbReference type="AlphaFoldDB" id="A0AAW9U3U1"/>
<feature type="signal peptide" evidence="1">
    <location>
        <begin position="1"/>
        <end position="21"/>
    </location>
</feature>
<dbReference type="Proteomes" id="UP000429484">
    <property type="component" value="Unassembled WGS sequence"/>
</dbReference>
<accession>A0AAW9U3U1</accession>
<feature type="chain" id="PRO_5043589372" description="Lipoprotein" evidence="1">
    <location>
        <begin position="22"/>
        <end position="153"/>
    </location>
</feature>
<evidence type="ECO:0000256" key="1">
    <source>
        <dbReference type="SAM" id="SignalP"/>
    </source>
</evidence>
<proteinExistence type="predicted"/>
<dbReference type="RefSeq" id="WP_153350276.1">
    <property type="nucleotide sequence ID" value="NZ_WISR01000294.1"/>
</dbReference>
<dbReference type="EMBL" id="WISR01000294">
    <property type="protein sequence ID" value="MQW38182.1"/>
    <property type="molecule type" value="Genomic_DNA"/>
</dbReference>
<reference evidence="2 3" key="1">
    <citation type="journal article" date="2013" name="Genome Biol.">
        <title>Comparative genomics of the core and accessory genomes of 48 Sinorhizobium strains comprising five genospecies.</title>
        <authorList>
            <person name="Sugawara M."/>
            <person name="Epstein B."/>
            <person name="Badgley B.D."/>
            <person name="Unno T."/>
            <person name="Xu L."/>
            <person name="Reese J."/>
            <person name="Gyaneshwar P."/>
            <person name="Denny R."/>
            <person name="Mudge J."/>
            <person name="Bharti A.K."/>
            <person name="Farmer A.D."/>
            <person name="May G.D."/>
            <person name="Woodward J.E."/>
            <person name="Medigue C."/>
            <person name="Vallenet D."/>
            <person name="Lajus A."/>
            <person name="Rouy Z."/>
            <person name="Martinez-Vaz B."/>
            <person name="Tiffin P."/>
            <person name="Young N.D."/>
            <person name="Sadowsky M.J."/>
        </authorList>
    </citation>
    <scope>NUCLEOTIDE SEQUENCE [LARGE SCALE GENOMIC DNA]</scope>
    <source>
        <strain evidence="2 3">N6B1</strain>
    </source>
</reference>
<evidence type="ECO:0000313" key="2">
    <source>
        <dbReference type="EMBL" id="MQW38182.1"/>
    </source>
</evidence>
<protein>
    <recommendedName>
        <fullName evidence="4">Lipoprotein</fullName>
    </recommendedName>
</protein>
<organism evidence="2 3">
    <name type="scientific">Rhizobium meliloti</name>
    <name type="common">Ensifer meliloti</name>
    <name type="synonym">Sinorhizobium meliloti</name>
    <dbReference type="NCBI Taxonomy" id="382"/>
    <lineage>
        <taxon>Bacteria</taxon>
        <taxon>Pseudomonadati</taxon>
        <taxon>Pseudomonadota</taxon>
        <taxon>Alphaproteobacteria</taxon>
        <taxon>Hyphomicrobiales</taxon>
        <taxon>Rhizobiaceae</taxon>
        <taxon>Sinorhizobium/Ensifer group</taxon>
        <taxon>Sinorhizobium</taxon>
    </lineage>
</organism>
<evidence type="ECO:0008006" key="4">
    <source>
        <dbReference type="Google" id="ProtNLM"/>
    </source>
</evidence>
<sequence>MKLRIAAALAASICASGCVSQSEMALANNVYKIDVDAQGLISMAMAKGQIQQRVAESTLAKGYTHYIIQAAGTQNSTIYAGHTPVYGNTTVNVFGNTAYANTTYTGGQPINIPTSQTSVIVTMFKAPNVPAGAIDAARALAASKPKKKKAPIS</sequence>
<evidence type="ECO:0000313" key="3">
    <source>
        <dbReference type="Proteomes" id="UP000429484"/>
    </source>
</evidence>
<name>A0AAW9U3U1_RHIML</name>
<comment type="caution">
    <text evidence="2">The sequence shown here is derived from an EMBL/GenBank/DDBJ whole genome shotgun (WGS) entry which is preliminary data.</text>
</comment>
<keyword evidence="1" id="KW-0732">Signal</keyword>
<gene>
    <name evidence="2" type="ORF">GHK53_36965</name>
</gene>